<evidence type="ECO:0000313" key="2">
    <source>
        <dbReference type="EMBL" id="KNZ50210.1"/>
    </source>
</evidence>
<proteinExistence type="predicted"/>
<sequence length="230" mass="26195">MGHSPLSARYNFSHIDGSMSNLILALVESLPCHQNFNCETYVNRAIAFLVQDRKDVQRPTKRRDQESDDLMDPADIPPLQRQARDVTRELAKCRGELTSKVRLGRQSSLTLTELNKLSDATINFYQPVGKIRINSETKIRRGGCLQARFKDQGKPQPLSFQHIKKKRIYATDHQCCLTRIYKQESRSRGGSESTGPQGNCQIDRLGIQDSMNGLVAWMETMCANRNYFIS</sequence>
<accession>A0A0L6UQU5</accession>
<gene>
    <name evidence="2" type="ORF">VP01_453g2</name>
</gene>
<dbReference type="VEuPathDB" id="FungiDB:VP01_453g2"/>
<evidence type="ECO:0000313" key="3">
    <source>
        <dbReference type="Proteomes" id="UP000037035"/>
    </source>
</evidence>
<name>A0A0L6UQU5_9BASI</name>
<reference evidence="2 3" key="1">
    <citation type="submission" date="2015-08" db="EMBL/GenBank/DDBJ databases">
        <title>Next Generation Sequencing and Analysis of the Genome of Puccinia sorghi L Schw, the Causal Agent of Maize Common Rust.</title>
        <authorList>
            <person name="Rochi L."/>
            <person name="Burguener G."/>
            <person name="Darino M."/>
            <person name="Turjanski A."/>
            <person name="Kreff E."/>
            <person name="Dieguez M.J."/>
            <person name="Sacco F."/>
        </authorList>
    </citation>
    <scope>NUCLEOTIDE SEQUENCE [LARGE SCALE GENOMIC DNA]</scope>
    <source>
        <strain evidence="2 3">RO10H11247</strain>
    </source>
</reference>
<comment type="caution">
    <text evidence="2">The sequence shown here is derived from an EMBL/GenBank/DDBJ whole genome shotgun (WGS) entry which is preliminary data.</text>
</comment>
<protein>
    <submittedName>
        <fullName evidence="2">Uncharacterized protein</fullName>
    </submittedName>
</protein>
<organism evidence="2 3">
    <name type="scientific">Puccinia sorghi</name>
    <dbReference type="NCBI Taxonomy" id="27349"/>
    <lineage>
        <taxon>Eukaryota</taxon>
        <taxon>Fungi</taxon>
        <taxon>Dikarya</taxon>
        <taxon>Basidiomycota</taxon>
        <taxon>Pucciniomycotina</taxon>
        <taxon>Pucciniomycetes</taxon>
        <taxon>Pucciniales</taxon>
        <taxon>Pucciniaceae</taxon>
        <taxon>Puccinia</taxon>
    </lineage>
</organism>
<dbReference type="EMBL" id="LAVV01009657">
    <property type="protein sequence ID" value="KNZ50210.1"/>
    <property type="molecule type" value="Genomic_DNA"/>
</dbReference>
<evidence type="ECO:0000256" key="1">
    <source>
        <dbReference type="SAM" id="MobiDB-lite"/>
    </source>
</evidence>
<keyword evidence="3" id="KW-1185">Reference proteome</keyword>
<dbReference type="OrthoDB" id="2015447at2759"/>
<feature type="compositionally biased region" description="Basic and acidic residues" evidence="1">
    <location>
        <begin position="55"/>
        <end position="65"/>
    </location>
</feature>
<dbReference type="STRING" id="27349.A0A0L6UQU5"/>
<feature type="region of interest" description="Disordered" evidence="1">
    <location>
        <begin position="55"/>
        <end position="77"/>
    </location>
</feature>
<dbReference type="Proteomes" id="UP000037035">
    <property type="component" value="Unassembled WGS sequence"/>
</dbReference>
<dbReference type="AlphaFoldDB" id="A0A0L6UQU5"/>